<dbReference type="PROSITE" id="PS51285">
    <property type="entry name" value="AGC_KINASE_CTER"/>
    <property type="match status" value="1"/>
</dbReference>
<keyword evidence="11" id="KW-1185">Reference proteome</keyword>
<dbReference type="InterPro" id="IPR000961">
    <property type="entry name" value="AGC-kinase_C"/>
</dbReference>
<dbReference type="Proteomes" id="UP000183832">
    <property type="component" value="Unassembled WGS sequence"/>
</dbReference>
<evidence type="ECO:0000259" key="9">
    <source>
        <dbReference type="PROSITE" id="PS51285"/>
    </source>
</evidence>
<dbReference type="EMBL" id="CVRI01000059">
    <property type="protein sequence ID" value="CRL02988.1"/>
    <property type="molecule type" value="Genomic_DNA"/>
</dbReference>
<keyword evidence="3 6" id="KW-0547">Nucleotide-binding</keyword>
<dbReference type="GO" id="GO:0005634">
    <property type="term" value="C:nucleus"/>
    <property type="evidence" value="ECO:0007669"/>
    <property type="project" value="TreeGrafter"/>
</dbReference>
<keyword evidence="5 6" id="KW-0067">ATP-binding</keyword>
<reference evidence="10 11" key="1">
    <citation type="submission" date="2015-04" db="EMBL/GenBank/DDBJ databases">
        <authorList>
            <person name="Syromyatnikov M.Y."/>
            <person name="Popov V.N."/>
        </authorList>
    </citation>
    <scope>NUCLEOTIDE SEQUENCE [LARGE SCALE GENOMIC DNA]</scope>
</reference>
<protein>
    <submittedName>
        <fullName evidence="10">CLUMA_CG016195, isoform A</fullName>
    </submittedName>
</protein>
<evidence type="ECO:0000256" key="7">
    <source>
        <dbReference type="RuleBase" id="RU000304"/>
    </source>
</evidence>
<dbReference type="SUPFAM" id="SSF56112">
    <property type="entry name" value="Protein kinase-like (PK-like)"/>
    <property type="match status" value="1"/>
</dbReference>
<dbReference type="InterPro" id="IPR011009">
    <property type="entry name" value="Kinase-like_dom_sf"/>
</dbReference>
<evidence type="ECO:0000256" key="6">
    <source>
        <dbReference type="PROSITE-ProRule" id="PRU10141"/>
    </source>
</evidence>
<dbReference type="GO" id="GO:0007476">
    <property type="term" value="P:imaginal disc-derived wing morphogenesis"/>
    <property type="evidence" value="ECO:0007669"/>
    <property type="project" value="UniProtKB-ARBA"/>
</dbReference>
<accession>A0A1J1ITS6</accession>
<keyword evidence="2" id="KW-0808">Transferase</keyword>
<gene>
    <name evidence="10" type="ORF">CLUMA_CG016195</name>
</gene>
<dbReference type="PANTHER" id="PTHR24353">
    <property type="entry name" value="CYCLIC NUCLEOTIDE-DEPENDENT PROTEIN KINASE"/>
    <property type="match status" value="1"/>
</dbReference>
<sequence>MTLKTSTKSIAGAGGSSQELIRLKQEFERKYQENEVSESSEKLKEYKFLAILGQGAFGLVKLVKHEPSDKFYAVKIQAKEKIVLSKQVKHFLNEKRILSAINFPFVVNLMFSLKDNSNLYLGMPFINGGEMFTHLRKVKRFEEDLARFYGAQVALGLEYLHFMGMVYRDLKPENIMIDHLGYIKITDFGFCKILKGRTYTLCGTPEYLAPEIIQHKGYGTSVDWWSYGVLLFEMSAGYSPFSVGDPDQMQMMDKIVQKNFRMSSKFSHDLKNLIGHLLETDLTKRYGNLKDGVKDIKNHSWFKVINWSSLYNQSIESPFVPQVSGPGDYSQFDKFNDIFLPVSNTDKYEKEFADF</sequence>
<dbReference type="PROSITE" id="PS00107">
    <property type="entry name" value="PROTEIN_KINASE_ATP"/>
    <property type="match status" value="1"/>
</dbReference>
<dbReference type="Pfam" id="PF00069">
    <property type="entry name" value="Pkinase"/>
    <property type="match status" value="1"/>
</dbReference>
<dbReference type="PROSITE" id="PS50011">
    <property type="entry name" value="PROTEIN_KINASE_DOM"/>
    <property type="match status" value="1"/>
</dbReference>
<dbReference type="Gene3D" id="3.30.200.20">
    <property type="entry name" value="Phosphorylase Kinase, domain 1"/>
    <property type="match status" value="1"/>
</dbReference>
<dbReference type="SMART" id="SM00220">
    <property type="entry name" value="S_TKc"/>
    <property type="match status" value="1"/>
</dbReference>
<evidence type="ECO:0000256" key="4">
    <source>
        <dbReference type="ARBA" id="ARBA00022777"/>
    </source>
</evidence>
<organism evidence="10 11">
    <name type="scientific">Clunio marinus</name>
    <dbReference type="NCBI Taxonomy" id="568069"/>
    <lineage>
        <taxon>Eukaryota</taxon>
        <taxon>Metazoa</taxon>
        <taxon>Ecdysozoa</taxon>
        <taxon>Arthropoda</taxon>
        <taxon>Hexapoda</taxon>
        <taxon>Insecta</taxon>
        <taxon>Pterygota</taxon>
        <taxon>Neoptera</taxon>
        <taxon>Endopterygota</taxon>
        <taxon>Diptera</taxon>
        <taxon>Nematocera</taxon>
        <taxon>Chironomoidea</taxon>
        <taxon>Chironomidae</taxon>
        <taxon>Clunio</taxon>
    </lineage>
</organism>
<dbReference type="GO" id="GO:0004691">
    <property type="term" value="F:cAMP-dependent protein kinase activity"/>
    <property type="evidence" value="ECO:0007669"/>
    <property type="project" value="TreeGrafter"/>
</dbReference>
<evidence type="ECO:0000313" key="10">
    <source>
        <dbReference type="EMBL" id="CRL02988.1"/>
    </source>
</evidence>
<evidence type="ECO:0000256" key="3">
    <source>
        <dbReference type="ARBA" id="ARBA00022741"/>
    </source>
</evidence>
<evidence type="ECO:0000256" key="1">
    <source>
        <dbReference type="ARBA" id="ARBA00022527"/>
    </source>
</evidence>
<dbReference type="AlphaFoldDB" id="A0A1J1ITS6"/>
<evidence type="ECO:0000259" key="8">
    <source>
        <dbReference type="PROSITE" id="PS50011"/>
    </source>
</evidence>
<dbReference type="FunFam" id="1.10.510.10:FF:000005">
    <property type="entry name" value="cAMP-dependent protein kinase catalytic subunit alpha"/>
    <property type="match status" value="1"/>
</dbReference>
<dbReference type="InterPro" id="IPR000719">
    <property type="entry name" value="Prot_kinase_dom"/>
</dbReference>
<dbReference type="OrthoDB" id="63267at2759"/>
<feature type="domain" description="AGC-kinase C-terminal" evidence="9">
    <location>
        <begin position="303"/>
        <end position="355"/>
    </location>
</feature>
<proteinExistence type="inferred from homology"/>
<dbReference type="InterPro" id="IPR008271">
    <property type="entry name" value="Ser/Thr_kinase_AS"/>
</dbReference>
<dbReference type="InterPro" id="IPR017441">
    <property type="entry name" value="Protein_kinase_ATP_BS"/>
</dbReference>
<dbReference type="STRING" id="568069.A0A1J1ITS6"/>
<comment type="similarity">
    <text evidence="7">Belongs to the protein kinase superfamily.</text>
</comment>
<keyword evidence="1 7" id="KW-0723">Serine/threonine-protein kinase</keyword>
<evidence type="ECO:0000256" key="2">
    <source>
        <dbReference type="ARBA" id="ARBA00022679"/>
    </source>
</evidence>
<dbReference type="PROSITE" id="PS00108">
    <property type="entry name" value="PROTEIN_KINASE_ST"/>
    <property type="match status" value="1"/>
</dbReference>
<dbReference type="PANTHER" id="PTHR24353:SF152">
    <property type="entry name" value="UT01108P-RELATED"/>
    <property type="match status" value="1"/>
</dbReference>
<dbReference type="GO" id="GO:0005524">
    <property type="term" value="F:ATP binding"/>
    <property type="evidence" value="ECO:0007669"/>
    <property type="project" value="UniProtKB-UniRule"/>
</dbReference>
<dbReference type="GO" id="GO:0005829">
    <property type="term" value="C:cytosol"/>
    <property type="evidence" value="ECO:0007669"/>
    <property type="project" value="TreeGrafter"/>
</dbReference>
<dbReference type="SMART" id="SM00133">
    <property type="entry name" value="S_TK_X"/>
    <property type="match status" value="1"/>
</dbReference>
<keyword evidence="4" id="KW-0418">Kinase</keyword>
<feature type="domain" description="Protein kinase" evidence="8">
    <location>
        <begin position="46"/>
        <end position="302"/>
    </location>
</feature>
<name>A0A1J1ITS6_9DIPT</name>
<evidence type="ECO:0000313" key="11">
    <source>
        <dbReference type="Proteomes" id="UP000183832"/>
    </source>
</evidence>
<dbReference type="GO" id="GO:0005952">
    <property type="term" value="C:cAMP-dependent protein kinase complex"/>
    <property type="evidence" value="ECO:0007669"/>
    <property type="project" value="TreeGrafter"/>
</dbReference>
<feature type="binding site" evidence="6">
    <location>
        <position position="75"/>
    </location>
    <ligand>
        <name>ATP</name>
        <dbReference type="ChEBI" id="CHEBI:30616"/>
    </ligand>
</feature>
<evidence type="ECO:0000256" key="5">
    <source>
        <dbReference type="ARBA" id="ARBA00022840"/>
    </source>
</evidence>
<dbReference type="Gene3D" id="1.10.510.10">
    <property type="entry name" value="Transferase(Phosphotransferase) domain 1"/>
    <property type="match status" value="1"/>
</dbReference>